<protein>
    <submittedName>
        <fullName evidence="3">Aldehyde dehydrogenase family protein</fullName>
    </submittedName>
</protein>
<dbReference type="SUPFAM" id="SSF53720">
    <property type="entry name" value="ALDH-like"/>
    <property type="match status" value="1"/>
</dbReference>
<reference evidence="4" key="1">
    <citation type="journal article" date="2019" name="Int. J. Syst. Evol. Microbiol.">
        <title>The Global Catalogue of Microorganisms (GCM) 10K type strain sequencing project: providing services to taxonomists for standard genome sequencing and annotation.</title>
        <authorList>
            <consortium name="The Broad Institute Genomics Platform"/>
            <consortium name="The Broad Institute Genome Sequencing Center for Infectious Disease"/>
            <person name="Wu L."/>
            <person name="Ma J."/>
        </authorList>
    </citation>
    <scope>NUCLEOTIDE SEQUENCE [LARGE SCALE GENOMIC DNA]</scope>
    <source>
        <strain evidence="4">CCM 8903</strain>
    </source>
</reference>
<dbReference type="InterPro" id="IPR016163">
    <property type="entry name" value="Ald_DH_C"/>
</dbReference>
<feature type="domain" description="Aldehyde dehydrogenase" evidence="2">
    <location>
        <begin position="19"/>
        <end position="271"/>
    </location>
</feature>
<keyword evidence="4" id="KW-1185">Reference proteome</keyword>
<evidence type="ECO:0000256" key="1">
    <source>
        <dbReference type="ARBA" id="ARBA00023002"/>
    </source>
</evidence>
<organism evidence="3 4">
    <name type="scientific">Lacticaseibacillus baoqingensis</name>
    <dbReference type="NCBI Taxonomy" id="2486013"/>
    <lineage>
        <taxon>Bacteria</taxon>
        <taxon>Bacillati</taxon>
        <taxon>Bacillota</taxon>
        <taxon>Bacilli</taxon>
        <taxon>Lactobacillales</taxon>
        <taxon>Lactobacillaceae</taxon>
        <taxon>Lacticaseibacillus</taxon>
    </lineage>
</organism>
<dbReference type="RefSeq" id="WP_125753937.1">
    <property type="nucleotide sequence ID" value="NZ_JBHTON010000057.1"/>
</dbReference>
<dbReference type="InterPro" id="IPR015590">
    <property type="entry name" value="Aldehyde_DH_dom"/>
</dbReference>
<dbReference type="EMBL" id="JBHTON010000057">
    <property type="protein sequence ID" value="MFD1486308.1"/>
    <property type="molecule type" value="Genomic_DNA"/>
</dbReference>
<dbReference type="InterPro" id="IPR016162">
    <property type="entry name" value="Ald_DH_N"/>
</dbReference>
<dbReference type="Gene3D" id="3.40.309.10">
    <property type="entry name" value="Aldehyde Dehydrogenase, Chain A, domain 2"/>
    <property type="match status" value="1"/>
</dbReference>
<sequence length="485" mass="52485">MQIIDKDLLSISEARILSETAKNHQDNLMSYTQVELDKAVAAIFQVIENEGANLITQSVTATNSGDAQDEVKLLQRFLPLWKASLDDHHFVGALEAQGPVHTVGVPLGTVAVIMGIAQPVLNALFGAVSAIKTGNSLVLVPNTQHVKTIKNLANLLDKVIQQAGLPSHTITCMTEITDEGIKELIQSPNIDLVINLGNCRFMQGTIPQAKPIYYCGTGSTPVFIERTANIAQAVSQIITSREFDNGLLPAAEQFVITESVIANQVRHELVTQGAYFLTDQDQLKLADLLDSLDDDSEVLTGQSVQQVATRAGFSVPAETKLLVCSQDYINAESPLTETLNFPIIVFYLEPDWLRACEKCMALLKNKHHGHTLAIHSNNADVIREFALKKPVARVIVNNAASLAALGIDSDLEPTLWLGGLTTGGGSLAKGFTPKDLTYVRQVGYPAGQQQQAVVKQTTGQTTAEQETDLQAAFLKVLSKLVNESD</sequence>
<keyword evidence="1" id="KW-0560">Oxidoreductase</keyword>
<gene>
    <name evidence="3" type="ORF">ACFQ5J_13835</name>
</gene>
<evidence type="ECO:0000259" key="2">
    <source>
        <dbReference type="Pfam" id="PF00171"/>
    </source>
</evidence>
<dbReference type="Proteomes" id="UP001597252">
    <property type="component" value="Unassembled WGS sequence"/>
</dbReference>
<dbReference type="InterPro" id="IPR016161">
    <property type="entry name" value="Ald_DH/histidinol_DH"/>
</dbReference>
<proteinExistence type="predicted"/>
<dbReference type="Pfam" id="PF00171">
    <property type="entry name" value="Aldedh"/>
    <property type="match status" value="1"/>
</dbReference>
<accession>A0ABW4EBB1</accession>
<dbReference type="Gene3D" id="3.40.605.10">
    <property type="entry name" value="Aldehyde Dehydrogenase, Chain A, domain 1"/>
    <property type="match status" value="1"/>
</dbReference>
<name>A0ABW4EBB1_9LACO</name>
<evidence type="ECO:0000313" key="4">
    <source>
        <dbReference type="Proteomes" id="UP001597252"/>
    </source>
</evidence>
<evidence type="ECO:0000313" key="3">
    <source>
        <dbReference type="EMBL" id="MFD1486308.1"/>
    </source>
</evidence>
<dbReference type="PANTHER" id="PTHR11699">
    <property type="entry name" value="ALDEHYDE DEHYDROGENASE-RELATED"/>
    <property type="match status" value="1"/>
</dbReference>
<comment type="caution">
    <text evidence="3">The sequence shown here is derived from an EMBL/GenBank/DDBJ whole genome shotgun (WGS) entry which is preliminary data.</text>
</comment>